<dbReference type="OrthoDB" id="9793039at2"/>
<dbReference type="SUPFAM" id="SSF54593">
    <property type="entry name" value="Glyoxalase/Bleomycin resistance protein/Dihydroxybiphenyl dioxygenase"/>
    <property type="match status" value="2"/>
</dbReference>
<dbReference type="Gene3D" id="3.10.180.10">
    <property type="entry name" value="2,3-Dihydroxybiphenyl 1,2-Dioxygenase, domain 1"/>
    <property type="match status" value="2"/>
</dbReference>
<sequence length="264" mass="28880">MTVRTTFHTGSPVWIDLDTSDPDRARAFYSALFGWDYEIGGPEYGGYTQILKDGHRIGGVMQHQGDGPADTWSVYLAVTDVGAAASRVATVGGEVIVEPMPIPGMGRFAFFVDPGGGAIGAWQADGLQGFDLEEVHGAPAWCEEMNRDFRRSLDFYRHVFEWNVDLMSDTDDFRYARHMVDGEPQAGLMDAARWLPDGAPSAWYVYFLVDDADAAVGTVVEHGGSVVKEPEETGFGRLAVVRDPLGAEMKLVARNAEGQERIPT</sequence>
<dbReference type="InterPro" id="IPR052164">
    <property type="entry name" value="Anthracycline_SecMetBiosynth"/>
</dbReference>
<feature type="domain" description="VOC" evidence="1">
    <location>
        <begin position="11"/>
        <end position="124"/>
    </location>
</feature>
<proteinExistence type="predicted"/>
<feature type="domain" description="VOC" evidence="1">
    <location>
        <begin position="138"/>
        <end position="254"/>
    </location>
</feature>
<dbReference type="InterPro" id="IPR037523">
    <property type="entry name" value="VOC_core"/>
</dbReference>
<protein>
    <recommendedName>
        <fullName evidence="1">VOC domain-containing protein</fullName>
    </recommendedName>
</protein>
<dbReference type="CDD" id="cd07247">
    <property type="entry name" value="SgaA_N_like"/>
    <property type="match status" value="2"/>
</dbReference>
<dbReference type="Proteomes" id="UP000221394">
    <property type="component" value="Unassembled WGS sequence"/>
</dbReference>
<organism evidence="2 3">
    <name type="scientific">Flavimobilis soli</name>
    <dbReference type="NCBI Taxonomy" id="442709"/>
    <lineage>
        <taxon>Bacteria</taxon>
        <taxon>Bacillati</taxon>
        <taxon>Actinomycetota</taxon>
        <taxon>Actinomycetes</taxon>
        <taxon>Micrococcales</taxon>
        <taxon>Jonesiaceae</taxon>
        <taxon>Flavimobilis</taxon>
    </lineage>
</organism>
<evidence type="ECO:0000313" key="2">
    <source>
        <dbReference type="EMBL" id="PFG36990.1"/>
    </source>
</evidence>
<evidence type="ECO:0000259" key="1">
    <source>
        <dbReference type="PROSITE" id="PS51819"/>
    </source>
</evidence>
<dbReference type="PANTHER" id="PTHR33993">
    <property type="entry name" value="GLYOXALASE-RELATED"/>
    <property type="match status" value="1"/>
</dbReference>
<dbReference type="AlphaFoldDB" id="A0A2A9EFJ4"/>
<evidence type="ECO:0000313" key="3">
    <source>
        <dbReference type="Proteomes" id="UP000221394"/>
    </source>
</evidence>
<name>A0A2A9EFJ4_9MICO</name>
<dbReference type="PROSITE" id="PS51819">
    <property type="entry name" value="VOC"/>
    <property type="match status" value="2"/>
</dbReference>
<dbReference type="EMBL" id="PDJH01000001">
    <property type="protein sequence ID" value="PFG36990.1"/>
    <property type="molecule type" value="Genomic_DNA"/>
</dbReference>
<comment type="caution">
    <text evidence="2">The sequence shown here is derived from an EMBL/GenBank/DDBJ whole genome shotgun (WGS) entry which is preliminary data.</text>
</comment>
<dbReference type="Pfam" id="PF00903">
    <property type="entry name" value="Glyoxalase"/>
    <property type="match status" value="2"/>
</dbReference>
<dbReference type="InterPro" id="IPR029068">
    <property type="entry name" value="Glyas_Bleomycin-R_OHBP_Dase"/>
</dbReference>
<reference evidence="2 3" key="1">
    <citation type="submission" date="2017-10" db="EMBL/GenBank/DDBJ databases">
        <title>Sequencing the genomes of 1000 actinobacteria strains.</title>
        <authorList>
            <person name="Klenk H.-P."/>
        </authorList>
    </citation>
    <scope>NUCLEOTIDE SEQUENCE [LARGE SCALE GENOMIC DNA]</scope>
    <source>
        <strain evidence="2 3">DSM 21574</strain>
    </source>
</reference>
<dbReference type="PANTHER" id="PTHR33993:SF14">
    <property type="entry name" value="GB|AAF24581.1"/>
    <property type="match status" value="1"/>
</dbReference>
<accession>A0A2A9EFJ4</accession>
<dbReference type="InterPro" id="IPR004360">
    <property type="entry name" value="Glyas_Fos-R_dOase_dom"/>
</dbReference>
<gene>
    <name evidence="2" type="ORF">ATL41_1734</name>
</gene>
<keyword evidence="3" id="KW-1185">Reference proteome</keyword>
<dbReference type="RefSeq" id="WP_098458103.1">
    <property type="nucleotide sequence ID" value="NZ_PDJH01000001.1"/>
</dbReference>